<dbReference type="InterPro" id="IPR009030">
    <property type="entry name" value="Growth_fac_rcpt_cys_sf"/>
</dbReference>
<dbReference type="EMBL" id="CAMXCT010000320">
    <property type="protein sequence ID" value="CAI3977095.1"/>
    <property type="molecule type" value="Genomic_DNA"/>
</dbReference>
<dbReference type="FunFam" id="3.10.250.10:FF:000016">
    <property type="entry name" value="Scavenger receptor cysteine-rich protein type 12"/>
    <property type="match status" value="1"/>
</dbReference>
<keyword evidence="6 10" id="KW-0472">Membrane</keyword>
<dbReference type="SUPFAM" id="SSF56487">
    <property type="entry name" value="SRCR-like"/>
    <property type="match status" value="1"/>
</dbReference>
<feature type="transmembrane region" description="Helical" evidence="10">
    <location>
        <begin position="2576"/>
        <end position="2602"/>
    </location>
</feature>
<evidence type="ECO:0000313" key="12">
    <source>
        <dbReference type="EMBL" id="CAI3977095.1"/>
    </source>
</evidence>
<dbReference type="EMBL" id="CAMXCT030000320">
    <property type="protein sequence ID" value="CAL4764407.1"/>
    <property type="molecule type" value="Genomic_DNA"/>
</dbReference>
<dbReference type="Gene3D" id="2.120.10.80">
    <property type="entry name" value="Kelch-type beta propeller"/>
    <property type="match status" value="2"/>
</dbReference>
<feature type="transmembrane region" description="Helical" evidence="10">
    <location>
        <begin position="2241"/>
        <end position="2262"/>
    </location>
</feature>
<dbReference type="InterPro" id="IPR015915">
    <property type="entry name" value="Kelch-typ_b-propeller"/>
</dbReference>
<evidence type="ECO:0000256" key="7">
    <source>
        <dbReference type="ARBA" id="ARBA00023157"/>
    </source>
</evidence>
<sequence length="2627" mass="282376">MGDNLPAVNLGTGRSAKHLACGAHYTCVLLDDDSTKCWGNNYFGQLGHGHQNTIGWDASHMGDNLLSVNLGTGRSAKHIATGHSHTCAVLDDDSMKCWGYGFEGNLGQGQPDDIGTAPNQMGDNLPPIDLGTGLRAKHSSPGWATTCALLDDDSTKCWGYGGSGNLGQGNAYNMGDSVNSMGDNLPAIDFGAVGLGIRTDIRIVDGTKMHGRIQVQYQNSWRDICDDSWSNNNAQVACRQLGLAGGVSSFQWHGSGDFGMDEVVCGGTEVDLGQCSFRGWGIHDCTAQEAAGVECNVDAWSRISDPNISARKGHSAIWDSIEGSMLVFAGHAAGFFQYYSDLWRYTRDGLWERLQTGPSPRGGHTAIWDLASRTMLVFGGSFYTTYYDELWLYSDKSNAWTLSSPSTKPSARAYHSAVWDSAGQMMLVFAGESDPPSSRAGHAAIWEPLTLSMLTFGGVQLDESLNYSAELWNYSLLTNSWSPLAPVGPYPSPGPREDHTAVWDPSSGFLFLLGGFDGSYKSDFWRYKSMDFEQVPVKECALGQECTLQFKDESFEEGERLQVVDVLNGLNSHIFMTSDGYNFSLSLENATEGPEESDGVDDGPFLLAEPGLYQIRHCFGDSTCDGQWFALGLLLVVGPFSGQSFVCDMGSRCAITGLQGSRLSMTDQLLALKECGTSIHTSTFEPRPINASQAQTDLLFDFGNVELEGLAPEQVQLCWCPEGCSDLQEFRALAMLLYVVCPPGWYELRSMTSKCHKCPPGSYCPGGRAMDLHESVLHECPQGSTSPSGSASIEACQCRRGYFWDLQIGACSLCPPWHFKNHTGPDLCTSCPQPRVSKEGAIGLPECYCPAGTIGTDFSGSFNCADLSVLGDAVSTDAFALTEALMYSFIGSVASFSGPLEMVRLELVDYLGLSRRASLLLTDNVDEISYKIMTSEEEEAATLHAKMDPPVFAAFRFASATATLTSDMHVTRSPIASYILRCPDGSGFVSSSLIRNQSDCKCLHGMEPISESGFGSSCTKCPRGKHKSTVGDVMCSSCGGLTTLLEGAISAAACTCPAGFINEALDDPTNCQPCGKGFYCSGGKHKQACGQSFTTVTASAREAAECVCAPGFFRVDSVCEPCPQGTFKEDIGDAACQPCPAGRWSNESAAAHQDACNFCSEGSTTSAEGARDLSFCVRPQSGQLVQCTSGTICSVEIVGFQLQDGHRLALTQSSCDTGIVAPSSVVAQGISKPATQNGRRYVWGNNPSDFSPEGGLYNLCWCASMRGLLCGSLQENFILSAGQLEVTGPLANHQFDCVRGQDCSHLTAFQGHLLSLQNQVAVRNACGGPEPLSVALANPNGTGSLSTSGGKFSLSFGEVLLDADESYSICWCSQSCNTASDFTVLAGHLQVLGPYANQRADCFLGQKCRLEQIRGVGLMTGDQIMLRTDCETGRMLTGSPGDGIASRNEAGDFEFGGHILTSTAGIFSMCFCRPGRCDNYLDFRASLGFFTARGPFQVKTVCHQGQPCDWELLGIGLTVGDRLVFRDHSCSSWSNEAEPFQVFMELEEPVKVKDDGNGLQVDLGVLPFTAKPGPGAYQICWCPSDLPCTSAAEFRASAGDLHIGCRPGFYYAQSSKVCARCPKKFYCSGGGNNDATKVACAVGETTLQWSAVSNDACVCMPGYGFVDGQCIECTRGSYKSSTGNQQCMLCPENTTTFSSKVSSNYSCVAEGMLASATGESESNESLSNVFEVPVITFSVSIVANGTSETVSGTVASALRSMLGTSAITKVELSKSQEPSNRRLSTEQILMVTLTYMTLEEADASAQELDLDIASDAILEVLREDPALDIVKVRASNASVSLLPLTCPENALVPPGAAVLDVDDCVCKSGYEFIEDSKSCSACASGEYKTAIANENCQPCPARKTTWKAGATSIQDCICEAGTFDEEGECSDCIPGFFCPGSGKLQECPPNTQSLAGSARTSESCVCTAGYFSIGSSCEPCRAGRYKGNAGNEPCTQLCPANAESDLGATSSGDCFCIEGHHAILSFNGQLDRCASCSSYPGLVCPGGFVLNSSNLREHLQPRAAREFYKTGNTAATKCRVVLPDGSNACLGGNLCGEGTTGMLCGECPLGWSRFADFIPCEACWAGSAVWQLGLAVLFELTKIAVPNFVLAALAAMDSANANLPLHTYMIRVFTQWLTACALITHFNLELLETPFAQSAAVRGECDNIQLHETSSAGIDSRNFTDIVARVRLAWPPEVNRAMVVLFDIAAVVPTLASVKFSAQCLAFELFPARPDAQRLAPALYYISLPVLTICATLAVCAVAVYAVVPLARRIGVHFNKVARDKQKKRKLIEGLLGAWVRSLPLSEIPLDLPRFRDLNTFIAIVDSHEGFARELCRIKCTTDLRLDSLLVDAEISLETFQSVPQHLLFAQVSREELKTAIKERRVPQECLLRMVQCASTCASTCGRQGISTDSREEDSEVDPNSATERRTELRQLASQHHGGDFALPDVGNAGLPGVDVDSLDFGLFSPEPSLKTLLKQSLPVVWPTLIAVWPQLLSRFLSLMWCTTIQEDGCVRQRLVPNPDVVCLSDDHLPSFLIAVIGLSVWCVGIPGLLFCIIYRLGRARQELESRRKYGLFIRGLEPWMWW</sequence>
<proteinExistence type="predicted"/>
<organism evidence="12">
    <name type="scientific">Cladocopium goreaui</name>
    <dbReference type="NCBI Taxonomy" id="2562237"/>
    <lineage>
        <taxon>Eukaryota</taxon>
        <taxon>Sar</taxon>
        <taxon>Alveolata</taxon>
        <taxon>Dinophyceae</taxon>
        <taxon>Suessiales</taxon>
        <taxon>Symbiodiniaceae</taxon>
        <taxon>Cladocopium</taxon>
    </lineage>
</organism>
<evidence type="ECO:0000256" key="3">
    <source>
        <dbReference type="ARBA" id="ARBA00022729"/>
    </source>
</evidence>
<reference evidence="12" key="1">
    <citation type="submission" date="2022-10" db="EMBL/GenBank/DDBJ databases">
        <authorList>
            <person name="Chen Y."/>
            <person name="Dougan E. K."/>
            <person name="Chan C."/>
            <person name="Rhodes N."/>
            <person name="Thang M."/>
        </authorList>
    </citation>
    <scope>NUCLEOTIDE SEQUENCE</scope>
</reference>
<evidence type="ECO:0000256" key="10">
    <source>
        <dbReference type="SAM" id="Phobius"/>
    </source>
</evidence>
<dbReference type="PANTHER" id="PTHR46967">
    <property type="entry name" value="INSULIN-LIKE GROWTH FACTOR BINDING PROTEIN,N-TERMINAL"/>
    <property type="match status" value="1"/>
</dbReference>
<dbReference type="OrthoDB" id="439917at2759"/>
<evidence type="ECO:0000256" key="2">
    <source>
        <dbReference type="ARBA" id="ARBA00022692"/>
    </source>
</evidence>
<comment type="caution">
    <text evidence="12">The sequence shown here is derived from an EMBL/GenBank/DDBJ whole genome shotgun (WGS) entry which is preliminary data.</text>
</comment>
<evidence type="ECO:0000256" key="1">
    <source>
        <dbReference type="ARBA" id="ARBA00004167"/>
    </source>
</evidence>
<dbReference type="InterPro" id="IPR011641">
    <property type="entry name" value="Tyr-kin_ephrin_A/B_rcpt-like"/>
</dbReference>
<keyword evidence="7" id="KW-1015">Disulfide bond</keyword>
<dbReference type="InterPro" id="IPR036772">
    <property type="entry name" value="SRCR-like_dom_sf"/>
</dbReference>
<dbReference type="GO" id="GO:0016020">
    <property type="term" value="C:membrane"/>
    <property type="evidence" value="ECO:0007669"/>
    <property type="project" value="UniProtKB-SubCell"/>
</dbReference>
<evidence type="ECO:0000313" key="15">
    <source>
        <dbReference type="Proteomes" id="UP001152797"/>
    </source>
</evidence>
<dbReference type="EMBL" id="CAMXCT020000320">
    <property type="protein sequence ID" value="CAL1130470.1"/>
    <property type="molecule type" value="Genomic_DNA"/>
</dbReference>
<dbReference type="Pfam" id="PF00530">
    <property type="entry name" value="SRCR"/>
    <property type="match status" value="1"/>
</dbReference>
<dbReference type="PRINTS" id="PR00258">
    <property type="entry name" value="SPERACTRCPTR"/>
</dbReference>
<dbReference type="Proteomes" id="UP001152797">
    <property type="component" value="Unassembled WGS sequence"/>
</dbReference>
<evidence type="ECO:0000256" key="4">
    <source>
        <dbReference type="ARBA" id="ARBA00022737"/>
    </source>
</evidence>
<keyword evidence="2 10" id="KW-0812">Transmembrane</keyword>
<comment type="subcellular location">
    <subcellularLocation>
        <location evidence="1">Membrane</location>
        <topology evidence="1">Single-pass membrane protein</topology>
    </subcellularLocation>
</comment>
<evidence type="ECO:0000313" key="13">
    <source>
        <dbReference type="EMBL" id="CAL1130470.1"/>
    </source>
</evidence>
<evidence type="ECO:0000313" key="14">
    <source>
        <dbReference type="EMBL" id="CAL4764407.1"/>
    </source>
</evidence>
<keyword evidence="15" id="KW-1185">Reference proteome</keyword>
<dbReference type="SUPFAM" id="SSF57184">
    <property type="entry name" value="Growth factor receptor domain"/>
    <property type="match status" value="4"/>
</dbReference>
<protein>
    <submittedName>
        <fullName evidence="14">Sushi, von Willebrand factor type A, EGF and pentraxin domain-containing protein 1</fullName>
    </submittedName>
</protein>
<name>A0A9P1BQU1_9DINO</name>
<dbReference type="InterPro" id="IPR009091">
    <property type="entry name" value="RCC1/BLIP-II"/>
</dbReference>
<dbReference type="SUPFAM" id="SSF117281">
    <property type="entry name" value="Kelch motif"/>
    <property type="match status" value="1"/>
</dbReference>
<accession>A0A9P1BQU1</accession>
<evidence type="ECO:0000259" key="11">
    <source>
        <dbReference type="PROSITE" id="PS50287"/>
    </source>
</evidence>
<evidence type="ECO:0000256" key="9">
    <source>
        <dbReference type="SAM" id="MobiDB-lite"/>
    </source>
</evidence>
<gene>
    <name evidence="12" type="ORF">C1SCF055_LOCUS5266</name>
</gene>
<dbReference type="Gene3D" id="3.10.250.10">
    <property type="entry name" value="SRCR-like domain"/>
    <property type="match status" value="1"/>
</dbReference>
<dbReference type="SUPFAM" id="SSF50985">
    <property type="entry name" value="RCC1/BLIP-II"/>
    <property type="match status" value="1"/>
</dbReference>
<dbReference type="Pfam" id="PF13540">
    <property type="entry name" value="RCC1_2"/>
    <property type="match status" value="2"/>
</dbReference>
<evidence type="ECO:0000256" key="8">
    <source>
        <dbReference type="ARBA" id="ARBA00023180"/>
    </source>
</evidence>
<dbReference type="SMART" id="SM01411">
    <property type="entry name" value="Ephrin_rec_like"/>
    <property type="match status" value="10"/>
</dbReference>
<evidence type="ECO:0000256" key="5">
    <source>
        <dbReference type="ARBA" id="ARBA00022989"/>
    </source>
</evidence>
<dbReference type="PROSITE" id="PS50287">
    <property type="entry name" value="SRCR_2"/>
    <property type="match status" value="1"/>
</dbReference>
<dbReference type="Gene3D" id="2.130.10.30">
    <property type="entry name" value="Regulator of chromosome condensation 1/beta-lactamase-inhibitor protein II"/>
    <property type="match status" value="1"/>
</dbReference>
<dbReference type="Pfam" id="PF07699">
    <property type="entry name" value="Ephrin_rec_like"/>
    <property type="match status" value="3"/>
</dbReference>
<keyword evidence="4" id="KW-0677">Repeat</keyword>
<dbReference type="Pfam" id="PF24633">
    <property type="entry name" value="DUF7630"/>
    <property type="match status" value="1"/>
</dbReference>
<dbReference type="InterPro" id="IPR001190">
    <property type="entry name" value="SRCR"/>
</dbReference>
<dbReference type="PANTHER" id="PTHR46967:SF2">
    <property type="entry name" value="SUSHI, VON WILLEBRAND FACTOR TYPE A, EGF AND PENTRAXIN DOMAIN-CONTAINING PROTEIN 1-LIKE"/>
    <property type="match status" value="1"/>
</dbReference>
<dbReference type="SMART" id="SM00202">
    <property type="entry name" value="SR"/>
    <property type="match status" value="1"/>
</dbReference>
<dbReference type="Gene3D" id="2.10.50.10">
    <property type="entry name" value="Tumor Necrosis Factor Receptor, subunit A, domain 2"/>
    <property type="match status" value="7"/>
</dbReference>
<evidence type="ECO:0000256" key="6">
    <source>
        <dbReference type="ARBA" id="ARBA00023136"/>
    </source>
</evidence>
<feature type="transmembrane region" description="Helical" evidence="10">
    <location>
        <begin position="2283"/>
        <end position="2308"/>
    </location>
</feature>
<dbReference type="InterPro" id="IPR056047">
    <property type="entry name" value="CRMPA-like_DUF7630"/>
</dbReference>
<feature type="region of interest" description="Disordered" evidence="9">
    <location>
        <begin position="2446"/>
        <end position="2470"/>
    </location>
</feature>
<reference evidence="13" key="2">
    <citation type="submission" date="2024-04" db="EMBL/GenBank/DDBJ databases">
        <authorList>
            <person name="Chen Y."/>
            <person name="Shah S."/>
            <person name="Dougan E. K."/>
            <person name="Thang M."/>
            <person name="Chan C."/>
        </authorList>
    </citation>
    <scope>NUCLEOTIDE SEQUENCE [LARGE SCALE GENOMIC DNA]</scope>
</reference>
<dbReference type="Pfam" id="PF24681">
    <property type="entry name" value="Kelch_KLHDC2_KLHL20_DRC7"/>
    <property type="match status" value="1"/>
</dbReference>
<keyword evidence="3" id="KW-0732">Signal</keyword>
<keyword evidence="8" id="KW-0325">Glycoprotein</keyword>
<keyword evidence="5 10" id="KW-1133">Transmembrane helix</keyword>
<feature type="domain" description="SRCR" evidence="11">
    <location>
        <begin position="201"/>
        <end position="296"/>
    </location>
</feature>